<proteinExistence type="predicted"/>
<evidence type="ECO:0000313" key="1">
    <source>
        <dbReference type="EMBL" id="CAB4734859.1"/>
    </source>
</evidence>
<protein>
    <submittedName>
        <fullName evidence="2">Unannotated protein</fullName>
    </submittedName>
</protein>
<sequence length="162" mass="17855">MFSDAPEAAEGLALLDPLAERRLASELFNLTWDYLGMDSRTQEQDDSMIHAAHASRWHWGKVGGPEQWAIGDWLCSRVYAVLGRGDQALYHAQRCLAVCEEFEVVSFVPASAHEALARAHAVRGDMEAARAERNLSYGAAIDLDDDDRGVIEADLATLPLTE</sequence>
<organism evidence="2">
    <name type="scientific">freshwater metagenome</name>
    <dbReference type="NCBI Taxonomy" id="449393"/>
    <lineage>
        <taxon>unclassified sequences</taxon>
        <taxon>metagenomes</taxon>
        <taxon>ecological metagenomes</taxon>
    </lineage>
</organism>
<dbReference type="EMBL" id="CAEZYW010000043">
    <property type="protein sequence ID" value="CAB4734859.1"/>
    <property type="molecule type" value="Genomic_DNA"/>
</dbReference>
<accession>A0A6J7PPI2</accession>
<reference evidence="2" key="1">
    <citation type="submission" date="2020-05" db="EMBL/GenBank/DDBJ databases">
        <authorList>
            <person name="Chiriac C."/>
            <person name="Salcher M."/>
            <person name="Ghai R."/>
            <person name="Kavagutti S V."/>
        </authorList>
    </citation>
    <scope>NUCLEOTIDE SEQUENCE</scope>
</reference>
<dbReference type="EMBL" id="CAFBPD010000068">
    <property type="protein sequence ID" value="CAB5003904.1"/>
    <property type="molecule type" value="Genomic_DNA"/>
</dbReference>
<name>A0A6J7PPI2_9ZZZZ</name>
<evidence type="ECO:0000313" key="2">
    <source>
        <dbReference type="EMBL" id="CAB5003904.1"/>
    </source>
</evidence>
<gene>
    <name evidence="1" type="ORF">UFOPK2786_00422</name>
    <name evidence="2" type="ORF">UFOPK4061_00489</name>
</gene>
<dbReference type="AlphaFoldDB" id="A0A6J7PPI2"/>